<evidence type="ECO:0000313" key="12">
    <source>
        <dbReference type="EMBL" id="KAK4096304.1"/>
    </source>
</evidence>
<comment type="similarity">
    <text evidence="2">Belongs to the archaeal/bacterial/fungal opsin family.</text>
</comment>
<organism evidence="12 13">
    <name type="scientific">Parathielavia hyrcaniae</name>
    <dbReference type="NCBI Taxonomy" id="113614"/>
    <lineage>
        <taxon>Eukaryota</taxon>
        <taxon>Fungi</taxon>
        <taxon>Dikarya</taxon>
        <taxon>Ascomycota</taxon>
        <taxon>Pezizomycotina</taxon>
        <taxon>Sordariomycetes</taxon>
        <taxon>Sordariomycetidae</taxon>
        <taxon>Sordariales</taxon>
        <taxon>Chaetomiaceae</taxon>
        <taxon>Parathielavia</taxon>
    </lineage>
</organism>
<dbReference type="EMBL" id="MU863722">
    <property type="protein sequence ID" value="KAK4096304.1"/>
    <property type="molecule type" value="Genomic_DNA"/>
</dbReference>
<dbReference type="SMART" id="SM01021">
    <property type="entry name" value="Bac_rhodopsin"/>
    <property type="match status" value="1"/>
</dbReference>
<name>A0AAN6PTC1_9PEZI</name>
<dbReference type="SUPFAM" id="SSF81321">
    <property type="entry name" value="Family A G protein-coupled receptor-like"/>
    <property type="match status" value="1"/>
</dbReference>
<keyword evidence="10 12" id="KW-0675">Receptor</keyword>
<accession>A0AAN6PTC1</accession>
<evidence type="ECO:0000313" key="13">
    <source>
        <dbReference type="Proteomes" id="UP001305647"/>
    </source>
</evidence>
<reference evidence="12" key="2">
    <citation type="submission" date="2023-05" db="EMBL/GenBank/DDBJ databases">
        <authorList>
            <consortium name="Lawrence Berkeley National Laboratory"/>
            <person name="Steindorff A."/>
            <person name="Hensen N."/>
            <person name="Bonometti L."/>
            <person name="Westerberg I."/>
            <person name="Brannstrom I.O."/>
            <person name="Guillou S."/>
            <person name="Cros-Aarteil S."/>
            <person name="Calhoun S."/>
            <person name="Haridas S."/>
            <person name="Kuo A."/>
            <person name="Mondo S."/>
            <person name="Pangilinan J."/>
            <person name="Riley R."/>
            <person name="Labutti K."/>
            <person name="Andreopoulos B."/>
            <person name="Lipzen A."/>
            <person name="Chen C."/>
            <person name="Yanf M."/>
            <person name="Daum C."/>
            <person name="Ng V."/>
            <person name="Clum A."/>
            <person name="Ohm R."/>
            <person name="Martin F."/>
            <person name="Silar P."/>
            <person name="Natvig D."/>
            <person name="Lalanne C."/>
            <person name="Gautier V."/>
            <person name="Ament-Velasquez S.L."/>
            <person name="Kruys A."/>
            <person name="Hutchinson M.I."/>
            <person name="Powell A.J."/>
            <person name="Barry K."/>
            <person name="Miller A.N."/>
            <person name="Grigoriev I.V."/>
            <person name="Debuchy R."/>
            <person name="Gladieux P."/>
            <person name="Thoren M.H."/>
            <person name="Johannesson H."/>
        </authorList>
    </citation>
    <scope>NUCLEOTIDE SEQUENCE</scope>
    <source>
        <strain evidence="12">CBS 757.83</strain>
    </source>
</reference>
<dbReference type="PANTHER" id="PTHR28286:SF2">
    <property type="entry name" value="BACTERIORHODOPSIN _OPSIN, NOPA (EUROFUNG)"/>
    <property type="match status" value="1"/>
</dbReference>
<keyword evidence="13" id="KW-1185">Reference proteome</keyword>
<evidence type="ECO:0000256" key="5">
    <source>
        <dbReference type="ARBA" id="ARBA00022692"/>
    </source>
</evidence>
<feature type="transmembrane region" description="Helical" evidence="11">
    <location>
        <begin position="252"/>
        <end position="271"/>
    </location>
</feature>
<evidence type="ECO:0000256" key="8">
    <source>
        <dbReference type="ARBA" id="ARBA00022991"/>
    </source>
</evidence>
<comment type="subcellular location">
    <subcellularLocation>
        <location evidence="1">Membrane</location>
        <topology evidence="1">Multi-pass membrane protein</topology>
    </subcellularLocation>
</comment>
<proteinExistence type="inferred from homology"/>
<comment type="caution">
    <text evidence="12">The sequence shown here is derived from an EMBL/GenBank/DDBJ whole genome shotgun (WGS) entry which is preliminary data.</text>
</comment>
<dbReference type="GO" id="GO:0009881">
    <property type="term" value="F:photoreceptor activity"/>
    <property type="evidence" value="ECO:0007669"/>
    <property type="project" value="UniProtKB-KW"/>
</dbReference>
<feature type="transmembrane region" description="Helical" evidence="11">
    <location>
        <begin position="130"/>
        <end position="150"/>
    </location>
</feature>
<feature type="transmembrane region" description="Helical" evidence="11">
    <location>
        <begin position="156"/>
        <end position="176"/>
    </location>
</feature>
<dbReference type="CDD" id="cd15028">
    <property type="entry name" value="7tm_Opsin-1_euk"/>
    <property type="match status" value="1"/>
</dbReference>
<feature type="transmembrane region" description="Helical" evidence="11">
    <location>
        <begin position="183"/>
        <end position="202"/>
    </location>
</feature>
<dbReference type="Pfam" id="PF01036">
    <property type="entry name" value="Bac_rhodopsin"/>
    <property type="match status" value="1"/>
</dbReference>
<evidence type="ECO:0000256" key="6">
    <source>
        <dbReference type="ARBA" id="ARBA00022925"/>
    </source>
</evidence>
<keyword evidence="7 11" id="KW-1133">Transmembrane helix</keyword>
<feature type="transmembrane region" description="Helical" evidence="11">
    <location>
        <begin position="74"/>
        <end position="92"/>
    </location>
</feature>
<dbReference type="GO" id="GO:0005783">
    <property type="term" value="C:endoplasmic reticulum"/>
    <property type="evidence" value="ECO:0007669"/>
    <property type="project" value="TreeGrafter"/>
</dbReference>
<keyword evidence="9 11" id="KW-0472">Membrane</keyword>
<evidence type="ECO:0000256" key="9">
    <source>
        <dbReference type="ARBA" id="ARBA00023136"/>
    </source>
</evidence>
<reference evidence="12" key="1">
    <citation type="journal article" date="2023" name="Mol. Phylogenet. Evol.">
        <title>Genome-scale phylogeny and comparative genomics of the fungal order Sordariales.</title>
        <authorList>
            <person name="Hensen N."/>
            <person name="Bonometti L."/>
            <person name="Westerberg I."/>
            <person name="Brannstrom I.O."/>
            <person name="Guillou S."/>
            <person name="Cros-Aarteil S."/>
            <person name="Calhoun S."/>
            <person name="Haridas S."/>
            <person name="Kuo A."/>
            <person name="Mondo S."/>
            <person name="Pangilinan J."/>
            <person name="Riley R."/>
            <person name="LaButti K."/>
            <person name="Andreopoulos B."/>
            <person name="Lipzen A."/>
            <person name="Chen C."/>
            <person name="Yan M."/>
            <person name="Daum C."/>
            <person name="Ng V."/>
            <person name="Clum A."/>
            <person name="Steindorff A."/>
            <person name="Ohm R.A."/>
            <person name="Martin F."/>
            <person name="Silar P."/>
            <person name="Natvig D.O."/>
            <person name="Lalanne C."/>
            <person name="Gautier V."/>
            <person name="Ament-Velasquez S.L."/>
            <person name="Kruys A."/>
            <person name="Hutchinson M.I."/>
            <person name="Powell A.J."/>
            <person name="Barry K."/>
            <person name="Miller A.N."/>
            <person name="Grigoriev I.V."/>
            <person name="Debuchy R."/>
            <person name="Gladieux P."/>
            <person name="Hiltunen Thoren M."/>
            <person name="Johannesson H."/>
        </authorList>
    </citation>
    <scope>NUCLEOTIDE SEQUENCE</scope>
    <source>
        <strain evidence="12">CBS 757.83</strain>
    </source>
</reference>
<dbReference type="Gene3D" id="1.20.1070.10">
    <property type="entry name" value="Rhodopsin 7-helix transmembrane proteins"/>
    <property type="match status" value="1"/>
</dbReference>
<keyword evidence="5 11" id="KW-0812">Transmembrane</keyword>
<evidence type="ECO:0000256" key="2">
    <source>
        <dbReference type="ARBA" id="ARBA00008130"/>
    </source>
</evidence>
<evidence type="ECO:0000256" key="3">
    <source>
        <dbReference type="ARBA" id="ARBA00022543"/>
    </source>
</evidence>
<sequence>MIHPDQVSEMLYAAARKTTSSYPSPIPTVIPTPTEYQYVGEAGRRTLWVLFVAMTLVSGAFALLSWKVPVSKRIFHVTATLMTLVSALAYFAMASGQASSLSCHTVRDRHSHDIPDTHHDVCRQIFWARYVNWGLTTPLLLLNLCLLAGVDGAHTLMAILANLVMVLSGLFAAYGSEHTAQKWGWFVIACLGYVFAVWHVGLHGTNLVRSRGGRLQKLWQALAIYSLTVLAAYPIIWAISTLARKTTVDTEIIIFAVLDVLSQAVFGFWLLTSHRAMAETNVDLGGYWSQGLGTEGRIRIGEDE</sequence>
<evidence type="ECO:0000256" key="4">
    <source>
        <dbReference type="ARBA" id="ARBA00022606"/>
    </source>
</evidence>
<keyword evidence="3" id="KW-0600">Photoreceptor protein</keyword>
<evidence type="ECO:0000256" key="1">
    <source>
        <dbReference type="ARBA" id="ARBA00004141"/>
    </source>
</evidence>
<keyword evidence="8" id="KW-0157">Chromophore</keyword>
<keyword evidence="4" id="KW-0716">Sensory transduction</keyword>
<feature type="transmembrane region" description="Helical" evidence="11">
    <location>
        <begin position="222"/>
        <end position="240"/>
    </location>
</feature>
<evidence type="ECO:0000256" key="7">
    <source>
        <dbReference type="ARBA" id="ARBA00022989"/>
    </source>
</evidence>
<evidence type="ECO:0000256" key="11">
    <source>
        <dbReference type="SAM" id="Phobius"/>
    </source>
</evidence>
<keyword evidence="6" id="KW-0681">Retinal protein</keyword>
<dbReference type="InterPro" id="IPR001425">
    <property type="entry name" value="Arc/bac/fun_rhodopsins"/>
</dbReference>
<dbReference type="Proteomes" id="UP001305647">
    <property type="component" value="Unassembled WGS sequence"/>
</dbReference>
<dbReference type="GO" id="GO:0007602">
    <property type="term" value="P:phototransduction"/>
    <property type="evidence" value="ECO:0007669"/>
    <property type="project" value="UniProtKB-KW"/>
</dbReference>
<dbReference type="AlphaFoldDB" id="A0AAN6PTC1"/>
<dbReference type="PRINTS" id="PR00251">
    <property type="entry name" value="BACTRLOPSIN"/>
</dbReference>
<feature type="transmembrane region" description="Helical" evidence="11">
    <location>
        <begin position="47"/>
        <end position="68"/>
    </location>
</feature>
<gene>
    <name evidence="12" type="ORF">N658DRAFT_490065</name>
</gene>
<evidence type="ECO:0000256" key="10">
    <source>
        <dbReference type="ARBA" id="ARBA00023170"/>
    </source>
</evidence>
<dbReference type="GO" id="GO:0005886">
    <property type="term" value="C:plasma membrane"/>
    <property type="evidence" value="ECO:0007669"/>
    <property type="project" value="TreeGrafter"/>
</dbReference>
<protein>
    <submittedName>
        <fullName evidence="12">Family A G protein-coupled receptor-like protein</fullName>
    </submittedName>
</protein>
<dbReference type="FunFam" id="1.20.1070.10:FF:000160">
    <property type="entry name" value="Related to Opsin-1"/>
    <property type="match status" value="1"/>
</dbReference>
<dbReference type="PANTHER" id="PTHR28286">
    <property type="match status" value="1"/>
</dbReference>